<accession>A0A1W0X081</accession>
<dbReference type="InterPro" id="IPR001680">
    <property type="entry name" value="WD40_rpt"/>
</dbReference>
<protein>
    <recommendedName>
        <fullName evidence="1">WD repeat-containing protein on Y chromosome</fullName>
    </recommendedName>
</protein>
<dbReference type="PROSITE" id="PS50294">
    <property type="entry name" value="WD_REPEATS_REGION"/>
    <property type="match status" value="1"/>
</dbReference>
<dbReference type="EMBL" id="MTYJ01000027">
    <property type="protein sequence ID" value="OQV20830.1"/>
    <property type="molecule type" value="Genomic_DNA"/>
</dbReference>
<name>A0A1W0X081_HYPEX</name>
<keyword evidence="9" id="KW-1185">Reference proteome</keyword>
<dbReference type="Pfam" id="PF13499">
    <property type="entry name" value="EF-hand_7"/>
    <property type="match status" value="1"/>
</dbReference>
<feature type="domain" description="EF-hand" evidence="7">
    <location>
        <begin position="406"/>
        <end position="441"/>
    </location>
</feature>
<feature type="compositionally biased region" description="Basic and acidic residues" evidence="6">
    <location>
        <begin position="1730"/>
        <end position="1756"/>
    </location>
</feature>
<feature type="repeat" description="WD" evidence="5">
    <location>
        <begin position="765"/>
        <end position="808"/>
    </location>
</feature>
<dbReference type="InterPro" id="IPR018247">
    <property type="entry name" value="EF_Hand_1_Ca_BS"/>
</dbReference>
<feature type="compositionally biased region" description="Basic residues" evidence="6">
    <location>
        <begin position="1838"/>
        <end position="1849"/>
    </location>
</feature>
<dbReference type="SUPFAM" id="SSF50978">
    <property type="entry name" value="WD40 repeat-like"/>
    <property type="match status" value="2"/>
</dbReference>
<feature type="compositionally biased region" description="Basic and acidic residues" evidence="6">
    <location>
        <begin position="1130"/>
        <end position="1144"/>
    </location>
</feature>
<feature type="region of interest" description="Disordered" evidence="6">
    <location>
        <begin position="1064"/>
        <end position="1185"/>
    </location>
</feature>
<dbReference type="InterPro" id="IPR051242">
    <property type="entry name" value="WD-EF-hand_domain"/>
</dbReference>
<keyword evidence="4" id="KW-0106">Calcium</keyword>
<feature type="compositionally biased region" description="Basic and acidic residues" evidence="6">
    <location>
        <begin position="1082"/>
        <end position="1093"/>
    </location>
</feature>
<dbReference type="InterPro" id="IPR036322">
    <property type="entry name" value="WD40_repeat_dom_sf"/>
</dbReference>
<evidence type="ECO:0000256" key="2">
    <source>
        <dbReference type="ARBA" id="ARBA00022574"/>
    </source>
</evidence>
<feature type="compositionally biased region" description="Polar residues" evidence="6">
    <location>
        <begin position="304"/>
        <end position="327"/>
    </location>
</feature>
<sequence>MFNVLDRLKKLKRNQPEKYDRICDRLQEIRRSSGSECPGSSFGADSDGATMAEYIELASIRKLTDEFFLRLSTVDRHNKEFWRHIASLWASRTEMDDLPQPDTRNEKKRREEQSLIRTIVLSHHPKETFRLMLEYNHPQRILNKLLLNHDRKNLLFGVRTKFGLPLATYLIPKQNFQTRDSLINDVLANKFSSEAIADANGRSNEINPAESDAQMVENASLLEALLDHAPRVDTDTNGDKLKELLAGSIFYIPPHLLRQINSKKNMKKEAARASIVELSESSMEDSPLETVGIPSKTTRKNADGSENAQPLGQSSGIKVTFEQSATNKDSDDDCDEKASQAGSAASSSSSDSDGSEKPPDEGAGGMDQYRLQRLKIIFEESDTDDEPGLDINEFKQAMKKILGEDVPEREIELIFMKVDANCDGNVDWNEFLEFTLREFQERDAMTQLTKEAFFEPAPQTVHGTRSQREIRSVVFVRQQGFGKTVQDVTNGRYYTLNALLNGAAVTSALNQLCKNGFLYVFQQWLAQLKKCTKCNEEEGTVICWTTEFKKIASFEVIPDARGSNIYIRANDMCAMPEIKALVVSLTSGEVHFYNYDDAKLDLFFSITRMKSPILCLYYFFQESESILLMGDQAGKVGIIRFKNLHYDGLWGSLSLPHFNNPRVTWGFLIRKGKAYSAKGLLGTDWISQVKFFPTLNSMMACSLDPRCSLCVIPLQKTREPVYFCEKDGFNCFDYNDFLNVIVTGSKNRSIQIWNQDNTKNPTGHFDGHEGAINRVTCHRETDFTVLISVDAHHVIKVWDFKDQSCLQSYDSKGLMLPHYATTFMHYNPALEHVVYGARDVVMLKRVDRHRKGPVELFQKTHDQPIVGALYNDLFECVVTACQASTIMVWNFHTGDKIIQYKNAHTVVENGRVVQVPIKSMSFDANKRRLITCGSDGLIKLWNFNNGACLSFFDHLEGVDLNVVRYQRNKDLVVAAGWNQHIFMVRDTRGEDDVEEKVYEWECAHRSDITAFEIIYASEDNTFELEDQTPPEDIREPDIDPNPSSSYITVAIKRKNIEGFKETANKSVEEADEEPENNLLKEGITDGAKRKDSDETVASKTTLSEWKYETEKQPGSTTSANREGEEDEEDNRSKLSKDGSGKDADGDNEDKDENENENEDENKDGDEDEDENDETDGAEEAARMADDDSFIISGSSDGELIVWHLFSGTPLCFLNTDGCPLALSQKARDEYAARTVNDYPKLEIKDSGSIENFLGLQMVQNQKGGPNLHGLASPLKDDPVITVPKVAAQARHCITCIVVLHNRVFNDSKTASIVTASTDGFVRAWSIHYSTGGLLGLFYAAHELDSFITTMYTDDKNELLFTGDTRGYVKIWLLCEWMQAPDHLKNHRHCFDPRNFPFIKRHKMLASLVAFRANYMMRKSVEHLDSAQRGLYRQPYILNSFRGHLARVTQIQVVYQKNIIITASEDCSVRLWHFSGLFIGTLGQDVAFHNEAVPEVPVVVEASKGATSEDELRQSEVSIETGRTVSGEVMPLADDDHFLHEDEDPNEVLLKPKVIIPADLAEKGSLATLQVLYSNRHKRTEIPAYIEEAEQVKLTAQAEASGIWFNNRDDYIAALQELTVLKNRFEEYKPLPFKYYGYEPPYEAKDAEALVFTHAPLQPMELVGTLDKIIPKNLFEYNLSKVQNGLMESLTEAEKKPFLALQLTGHLVGAALENLRALVKSKEQGLLPPRSVKDLKARQIEVRHPGKQEKHTSKRDGGPSARSAKPQVNHKTDGHSSHQRRHSGKSTEDSAGHGECFRSVVDQAVLAQKQIKLSAGQSALHDAASLVTTKKPALAGRTQPHHQQHHKSHEKFHSSSHCLDSSLSMKEDSEEDHNCMTTRIHSQLKGCRSAGGAGHAPKAPLSSQESSVELNEDFLNADRIDVEQLHHSEEEFMEDIILEQERNAKFNYLSMLERGQARASQMEPYLSLVKNDPELYSEIRPMIEPGIRFSQASGIGKI</sequence>
<dbReference type="GO" id="GO:0005509">
    <property type="term" value="F:calcium ion binding"/>
    <property type="evidence" value="ECO:0007669"/>
    <property type="project" value="InterPro"/>
</dbReference>
<feature type="region of interest" description="Disordered" evidence="6">
    <location>
        <begin position="1728"/>
        <end position="1792"/>
    </location>
</feature>
<dbReference type="PROSITE" id="PS00678">
    <property type="entry name" value="WD_REPEATS_1"/>
    <property type="match status" value="1"/>
</dbReference>
<keyword evidence="2 5" id="KW-0853">WD repeat</keyword>
<evidence type="ECO:0000313" key="9">
    <source>
        <dbReference type="Proteomes" id="UP000192578"/>
    </source>
</evidence>
<feature type="compositionally biased region" description="Acidic residues" evidence="6">
    <location>
        <begin position="1145"/>
        <end position="1178"/>
    </location>
</feature>
<dbReference type="Gene3D" id="1.10.238.10">
    <property type="entry name" value="EF-hand"/>
    <property type="match status" value="1"/>
</dbReference>
<feature type="compositionally biased region" description="Low complexity" evidence="6">
    <location>
        <begin position="339"/>
        <end position="352"/>
    </location>
</feature>
<dbReference type="PROSITE" id="PS00018">
    <property type="entry name" value="EF_HAND_1"/>
    <property type="match status" value="1"/>
</dbReference>
<dbReference type="InterPro" id="IPR011992">
    <property type="entry name" value="EF-hand-dom_pair"/>
</dbReference>
<evidence type="ECO:0000313" key="8">
    <source>
        <dbReference type="EMBL" id="OQV20830.1"/>
    </source>
</evidence>
<dbReference type="CDD" id="cd00051">
    <property type="entry name" value="EFh"/>
    <property type="match status" value="1"/>
</dbReference>
<dbReference type="SMART" id="SM00320">
    <property type="entry name" value="WD40"/>
    <property type="match status" value="8"/>
</dbReference>
<organism evidence="8 9">
    <name type="scientific">Hypsibius exemplaris</name>
    <name type="common">Freshwater tardigrade</name>
    <dbReference type="NCBI Taxonomy" id="2072580"/>
    <lineage>
        <taxon>Eukaryota</taxon>
        <taxon>Metazoa</taxon>
        <taxon>Ecdysozoa</taxon>
        <taxon>Tardigrada</taxon>
        <taxon>Eutardigrada</taxon>
        <taxon>Parachela</taxon>
        <taxon>Hypsibioidea</taxon>
        <taxon>Hypsibiidae</taxon>
        <taxon>Hypsibius</taxon>
    </lineage>
</organism>
<dbReference type="OrthoDB" id="5980302at2759"/>
<feature type="repeat" description="WD" evidence="5">
    <location>
        <begin position="917"/>
        <end position="951"/>
    </location>
</feature>
<dbReference type="PANTHER" id="PTHR44324">
    <property type="entry name" value="WD40 REPEAT DOMAIN 95"/>
    <property type="match status" value="1"/>
</dbReference>
<dbReference type="PROSITE" id="PS50082">
    <property type="entry name" value="WD_REPEATS_2"/>
    <property type="match status" value="3"/>
</dbReference>
<comment type="caution">
    <text evidence="8">The sequence shown here is derived from an EMBL/GenBank/DDBJ whole genome shotgun (WGS) entry which is preliminary data.</text>
</comment>
<feature type="repeat" description="WD" evidence="5">
    <location>
        <begin position="1440"/>
        <end position="1471"/>
    </location>
</feature>
<feature type="region of interest" description="Disordered" evidence="6">
    <location>
        <begin position="277"/>
        <end position="367"/>
    </location>
</feature>
<dbReference type="Gene3D" id="2.130.10.10">
    <property type="entry name" value="YVTN repeat-like/Quinoprotein amine dehydrogenase"/>
    <property type="match status" value="3"/>
</dbReference>
<evidence type="ECO:0000256" key="3">
    <source>
        <dbReference type="ARBA" id="ARBA00022737"/>
    </source>
</evidence>
<evidence type="ECO:0000259" key="7">
    <source>
        <dbReference type="PROSITE" id="PS50222"/>
    </source>
</evidence>
<feature type="region of interest" description="Disordered" evidence="6">
    <location>
        <begin position="1885"/>
        <end position="1904"/>
    </location>
</feature>
<dbReference type="PROSITE" id="PS50222">
    <property type="entry name" value="EF_HAND_2"/>
    <property type="match status" value="2"/>
</dbReference>
<dbReference type="PANTHER" id="PTHR44324:SF6">
    <property type="entry name" value="EF-HAND CALCIUM BINDING DOMAIN 8"/>
    <property type="match status" value="1"/>
</dbReference>
<evidence type="ECO:0000256" key="1">
    <source>
        <dbReference type="ARBA" id="ARBA00014901"/>
    </source>
</evidence>
<dbReference type="InterPro" id="IPR019775">
    <property type="entry name" value="WD40_repeat_CS"/>
</dbReference>
<reference evidence="9" key="1">
    <citation type="submission" date="2017-01" db="EMBL/GenBank/DDBJ databases">
        <title>Comparative genomics of anhydrobiosis in the tardigrade Hypsibius dujardini.</title>
        <authorList>
            <person name="Yoshida Y."/>
            <person name="Koutsovoulos G."/>
            <person name="Laetsch D."/>
            <person name="Stevens L."/>
            <person name="Kumar S."/>
            <person name="Horikawa D."/>
            <person name="Ishino K."/>
            <person name="Komine S."/>
            <person name="Tomita M."/>
            <person name="Blaxter M."/>
            <person name="Arakawa K."/>
        </authorList>
    </citation>
    <scope>NUCLEOTIDE SEQUENCE [LARGE SCALE GENOMIC DNA]</scope>
    <source>
        <strain evidence="9">Z151</strain>
    </source>
</reference>
<proteinExistence type="predicted"/>
<dbReference type="Pfam" id="PF00400">
    <property type="entry name" value="WD40"/>
    <property type="match status" value="2"/>
</dbReference>
<keyword evidence="3" id="KW-0677">Repeat</keyword>
<gene>
    <name evidence="8" type="ORF">BV898_05174</name>
</gene>
<evidence type="ECO:0000256" key="6">
    <source>
        <dbReference type="SAM" id="MobiDB-lite"/>
    </source>
</evidence>
<dbReference type="SUPFAM" id="SSF47473">
    <property type="entry name" value="EF-hand"/>
    <property type="match status" value="1"/>
</dbReference>
<dbReference type="InterPro" id="IPR015943">
    <property type="entry name" value="WD40/YVTN_repeat-like_dom_sf"/>
</dbReference>
<dbReference type="Proteomes" id="UP000192578">
    <property type="component" value="Unassembled WGS sequence"/>
</dbReference>
<dbReference type="InterPro" id="IPR002048">
    <property type="entry name" value="EF_hand_dom"/>
</dbReference>
<feature type="region of interest" description="Disordered" evidence="6">
    <location>
        <begin position="1835"/>
        <end position="1856"/>
    </location>
</feature>
<evidence type="ECO:0000256" key="4">
    <source>
        <dbReference type="ARBA" id="ARBA00022837"/>
    </source>
</evidence>
<evidence type="ECO:0000256" key="5">
    <source>
        <dbReference type="PROSITE-ProRule" id="PRU00221"/>
    </source>
</evidence>
<feature type="domain" description="EF-hand" evidence="7">
    <location>
        <begin position="369"/>
        <end position="404"/>
    </location>
</feature>